<comment type="similarity">
    <text evidence="4">Belongs to the thymidine/pyrimidine-nucleoside phosphorylase family.</text>
</comment>
<comment type="catalytic activity">
    <reaction evidence="11">
        <text>thymidine + phosphate = 2-deoxy-alpha-D-ribose 1-phosphate + thymine</text>
        <dbReference type="Rhea" id="RHEA:16037"/>
        <dbReference type="ChEBI" id="CHEBI:17748"/>
        <dbReference type="ChEBI" id="CHEBI:17821"/>
        <dbReference type="ChEBI" id="CHEBI:43474"/>
        <dbReference type="ChEBI" id="CHEBI:57259"/>
        <dbReference type="EC" id="2.4.2.2"/>
    </reaction>
</comment>
<evidence type="ECO:0000256" key="10">
    <source>
        <dbReference type="ARBA" id="ARBA00048453"/>
    </source>
</evidence>
<keyword evidence="9" id="KW-0808">Transferase</keyword>
<evidence type="ECO:0000256" key="4">
    <source>
        <dbReference type="ARBA" id="ARBA00006915"/>
    </source>
</evidence>
<comment type="cofactor">
    <cofactor evidence="2">
        <name>K(+)</name>
        <dbReference type="ChEBI" id="CHEBI:29103"/>
    </cofactor>
</comment>
<dbReference type="SUPFAM" id="SSF47648">
    <property type="entry name" value="Nucleoside phosphorylase/phosphoribosyltransferase N-terminal domain"/>
    <property type="match status" value="1"/>
</dbReference>
<dbReference type="InterPro" id="IPR000053">
    <property type="entry name" value="Thymidine/pyrmidine_PPase"/>
</dbReference>
<evidence type="ECO:0000256" key="5">
    <source>
        <dbReference type="ARBA" id="ARBA00011738"/>
    </source>
</evidence>
<comment type="subunit">
    <text evidence="5">Homodimer.</text>
</comment>
<gene>
    <name evidence="14" type="ORF">HSCHL_1475</name>
</gene>
<dbReference type="FunFam" id="3.40.1030.10:FF:000003">
    <property type="entry name" value="Pyrimidine-nucleoside phosphorylase"/>
    <property type="match status" value="1"/>
</dbReference>
<evidence type="ECO:0000256" key="3">
    <source>
        <dbReference type="ARBA" id="ARBA00003877"/>
    </source>
</evidence>
<sequence length="490" mass="50246">MPHAADGVKRPAGLKSLTRAVVGRHRREGRGGTADGTGGRQGGSAMRMLDLILKKRDGGALTEGEIRFFVDGVVRGTIPDYQVSAFLMAVYFRGMTEAEVAALTEAMRTSGEVLDLSVVPGVKVDKHSTGGVGDKTTLVALPLAAAVGVKAPKMSGRGLGHTGGTIDKLEAIPGFRTALDREAFLRQVDAVGFAVVGQTEGLVPADKALYALRDVTGTVDSIPLIASSIMSKKLAAGADAIVLDVKVGRGAFMPDEASARALAEAMIAIGRRLGKRTHAILTAMDEPLGREVGNANEVAEAIRVLRGEGPADVEEVAVVVAAEMVLLAGLAPDRAAAVAAVREALADGRGLGAFRAFVAAQGGDPAVVDAPEAVLPRPHHRAAVVAWADGVVTALDARAVGEAAMRAGAGRATKEAAIDLAAGVRLRKKTGEVVRRGEVLADVLASRPIPEDAVLRLREAYALGETAEDAGLAGRAAGGPASKVLAILDG</sequence>
<dbReference type="InterPro" id="IPR018090">
    <property type="entry name" value="Pyrmidine_PPas_bac/euk"/>
</dbReference>
<dbReference type="PANTHER" id="PTHR10515">
    <property type="entry name" value="THYMIDINE PHOSPHORYLASE"/>
    <property type="match status" value="1"/>
</dbReference>
<dbReference type="SMART" id="SM00941">
    <property type="entry name" value="PYNP_C"/>
    <property type="match status" value="1"/>
</dbReference>
<feature type="domain" description="Pyrimidine nucleoside phosphorylase C-terminal" evidence="13">
    <location>
        <begin position="391"/>
        <end position="464"/>
    </location>
</feature>
<dbReference type="EMBL" id="PEBV01000011">
    <property type="protein sequence ID" value="PTQ53707.1"/>
    <property type="molecule type" value="Genomic_DNA"/>
</dbReference>
<name>A0A2T5GBZ6_HYDSH</name>
<dbReference type="InterPro" id="IPR013102">
    <property type="entry name" value="PYNP_C"/>
</dbReference>
<dbReference type="GO" id="GO:0009032">
    <property type="term" value="F:thymidine phosphorylase activity"/>
    <property type="evidence" value="ECO:0007669"/>
    <property type="project" value="TreeGrafter"/>
</dbReference>
<dbReference type="Pfam" id="PF07831">
    <property type="entry name" value="PYNP_C"/>
    <property type="match status" value="1"/>
</dbReference>
<dbReference type="EC" id="2.4.2.2" evidence="6"/>
<dbReference type="PANTHER" id="PTHR10515:SF0">
    <property type="entry name" value="THYMIDINE PHOSPHORYLASE"/>
    <property type="match status" value="1"/>
</dbReference>
<dbReference type="GO" id="GO:0004645">
    <property type="term" value="F:1,4-alpha-oligoglucan phosphorylase activity"/>
    <property type="evidence" value="ECO:0007669"/>
    <property type="project" value="InterPro"/>
</dbReference>
<organism evidence="14 15">
    <name type="scientific">Hydrogenibacillus schlegelii</name>
    <name type="common">Bacillus schlegelii</name>
    <dbReference type="NCBI Taxonomy" id="1484"/>
    <lineage>
        <taxon>Bacteria</taxon>
        <taxon>Bacillati</taxon>
        <taxon>Bacillota</taxon>
        <taxon>Bacilli</taxon>
        <taxon>Bacillales</taxon>
        <taxon>Bacillales Family X. Incertae Sedis</taxon>
        <taxon>Hydrogenibacillus</taxon>
    </lineage>
</organism>
<dbReference type="Proteomes" id="UP000244180">
    <property type="component" value="Unassembled WGS sequence"/>
</dbReference>
<protein>
    <recommendedName>
        <fullName evidence="7">Pyrimidine-nucleoside phosphorylase</fullName>
        <ecNumber evidence="6">2.4.2.2</ecNumber>
    </recommendedName>
</protein>
<keyword evidence="8" id="KW-0328">Glycosyltransferase</keyword>
<evidence type="ECO:0000259" key="13">
    <source>
        <dbReference type="SMART" id="SM00941"/>
    </source>
</evidence>
<accession>A0A2T5GBZ6</accession>
<dbReference type="NCBIfam" id="TIGR02644">
    <property type="entry name" value="Y_phosphoryl"/>
    <property type="match status" value="1"/>
</dbReference>
<dbReference type="GO" id="GO:0005829">
    <property type="term" value="C:cytosol"/>
    <property type="evidence" value="ECO:0007669"/>
    <property type="project" value="TreeGrafter"/>
</dbReference>
<comment type="catalytic activity">
    <reaction evidence="1">
        <text>2'-deoxyuridine + phosphate = 2-deoxy-alpha-D-ribose 1-phosphate + uracil</text>
        <dbReference type="Rhea" id="RHEA:22824"/>
        <dbReference type="ChEBI" id="CHEBI:16450"/>
        <dbReference type="ChEBI" id="CHEBI:17568"/>
        <dbReference type="ChEBI" id="CHEBI:43474"/>
        <dbReference type="ChEBI" id="CHEBI:57259"/>
        <dbReference type="EC" id="2.4.2.2"/>
    </reaction>
</comment>
<dbReference type="Gene3D" id="3.40.1030.10">
    <property type="entry name" value="Nucleoside phosphorylase/phosphoribosyltransferase catalytic domain"/>
    <property type="match status" value="1"/>
</dbReference>
<evidence type="ECO:0000313" key="15">
    <source>
        <dbReference type="Proteomes" id="UP000244180"/>
    </source>
</evidence>
<dbReference type="InterPro" id="IPR017459">
    <property type="entry name" value="Glycosyl_Trfase_fam3_N_dom"/>
</dbReference>
<evidence type="ECO:0000256" key="12">
    <source>
        <dbReference type="SAM" id="MobiDB-lite"/>
    </source>
</evidence>
<comment type="catalytic activity">
    <reaction evidence="10">
        <text>uridine + phosphate = alpha-D-ribose 1-phosphate + uracil</text>
        <dbReference type="Rhea" id="RHEA:24388"/>
        <dbReference type="ChEBI" id="CHEBI:16704"/>
        <dbReference type="ChEBI" id="CHEBI:17568"/>
        <dbReference type="ChEBI" id="CHEBI:43474"/>
        <dbReference type="ChEBI" id="CHEBI:57720"/>
        <dbReference type="EC" id="2.4.2.2"/>
    </reaction>
</comment>
<evidence type="ECO:0000313" key="14">
    <source>
        <dbReference type="EMBL" id="PTQ53707.1"/>
    </source>
</evidence>
<proteinExistence type="inferred from homology"/>
<evidence type="ECO:0000256" key="2">
    <source>
        <dbReference type="ARBA" id="ARBA00001958"/>
    </source>
</evidence>
<dbReference type="Pfam" id="PF00591">
    <property type="entry name" value="Glycos_transf_3"/>
    <property type="match status" value="1"/>
</dbReference>
<dbReference type="NCBIfam" id="NF004490">
    <property type="entry name" value="PRK05820.1"/>
    <property type="match status" value="1"/>
</dbReference>
<feature type="compositionally biased region" description="Gly residues" evidence="12">
    <location>
        <begin position="31"/>
        <end position="42"/>
    </location>
</feature>
<evidence type="ECO:0000256" key="1">
    <source>
        <dbReference type="ARBA" id="ARBA00001066"/>
    </source>
</evidence>
<dbReference type="GO" id="GO:0006206">
    <property type="term" value="P:pyrimidine nucleobase metabolic process"/>
    <property type="evidence" value="ECO:0007669"/>
    <property type="project" value="InterPro"/>
</dbReference>
<dbReference type="InterPro" id="IPR036566">
    <property type="entry name" value="PYNP-like_C_sf"/>
</dbReference>
<evidence type="ECO:0000256" key="7">
    <source>
        <dbReference type="ARBA" id="ARBA00014680"/>
    </source>
</evidence>
<dbReference type="InterPro" id="IPR036320">
    <property type="entry name" value="Glycosyl_Trfase_fam3_N_dom_sf"/>
</dbReference>
<evidence type="ECO:0000256" key="6">
    <source>
        <dbReference type="ARBA" id="ARBA00011889"/>
    </source>
</evidence>
<dbReference type="InterPro" id="IPR017872">
    <property type="entry name" value="Pyrmidine_PPase_CS"/>
</dbReference>
<comment type="function">
    <text evidence="3">Catalyzes phosphorolysis of the pyrimidine nucleosides uridine, thymidine and 2'-deoxyuridine with the formation of the corresponding pyrimidine base and ribose-1-phosphate.</text>
</comment>
<dbReference type="SUPFAM" id="SSF52418">
    <property type="entry name" value="Nucleoside phosphorylase/phosphoribosyltransferase catalytic domain"/>
    <property type="match status" value="1"/>
</dbReference>
<dbReference type="PROSITE" id="PS00647">
    <property type="entry name" value="THYMID_PHOSPHORYLASE"/>
    <property type="match status" value="1"/>
</dbReference>
<dbReference type="Gene3D" id="1.20.970.10">
    <property type="entry name" value="Transferase, Pyrimidine Nucleoside Phosphorylase, Chain C"/>
    <property type="match status" value="1"/>
</dbReference>
<dbReference type="Gene3D" id="3.90.1170.30">
    <property type="entry name" value="Pyrimidine nucleoside phosphorylase-like, C-terminal domain"/>
    <property type="match status" value="1"/>
</dbReference>
<dbReference type="InterPro" id="IPR000312">
    <property type="entry name" value="Glycosyl_Trfase_fam3"/>
</dbReference>
<comment type="caution">
    <text evidence="14">The sequence shown here is derived from an EMBL/GenBank/DDBJ whole genome shotgun (WGS) entry which is preliminary data.</text>
</comment>
<evidence type="ECO:0000256" key="9">
    <source>
        <dbReference type="ARBA" id="ARBA00022679"/>
    </source>
</evidence>
<feature type="region of interest" description="Disordered" evidence="12">
    <location>
        <begin position="19"/>
        <end position="42"/>
    </location>
</feature>
<dbReference type="PIRSF" id="PIRSF000478">
    <property type="entry name" value="TP_PyNP"/>
    <property type="match status" value="1"/>
</dbReference>
<dbReference type="InterPro" id="IPR035902">
    <property type="entry name" value="Nuc_phospho_transferase"/>
</dbReference>
<dbReference type="GO" id="GO:0006213">
    <property type="term" value="P:pyrimidine nucleoside metabolic process"/>
    <property type="evidence" value="ECO:0007669"/>
    <property type="project" value="InterPro"/>
</dbReference>
<dbReference type="AlphaFoldDB" id="A0A2T5GBZ6"/>
<evidence type="ECO:0000256" key="11">
    <source>
        <dbReference type="ARBA" id="ARBA00048525"/>
    </source>
</evidence>
<dbReference type="SUPFAM" id="SSF54680">
    <property type="entry name" value="Pyrimidine nucleoside phosphorylase C-terminal domain"/>
    <property type="match status" value="1"/>
</dbReference>
<dbReference type="Pfam" id="PF02885">
    <property type="entry name" value="Glycos_trans_3N"/>
    <property type="match status" value="1"/>
</dbReference>
<reference evidence="14 15" key="1">
    <citation type="submission" date="2017-08" db="EMBL/GenBank/DDBJ databases">
        <title>Burning lignite coal seam in the remote Altai Mountains harbors a hydrogen-driven thermophilic microbial community.</title>
        <authorList>
            <person name="Kadnikov V.V."/>
            <person name="Mardanov A.V."/>
            <person name="Ivasenko D."/>
            <person name="Beletsky A.V."/>
            <person name="Karnachuk O.V."/>
            <person name="Ravin N.V."/>
        </authorList>
    </citation>
    <scope>NUCLEOTIDE SEQUENCE [LARGE SCALE GENOMIC DNA]</scope>
    <source>
        <strain evidence="14">AL33</strain>
    </source>
</reference>
<evidence type="ECO:0000256" key="8">
    <source>
        <dbReference type="ARBA" id="ARBA00022676"/>
    </source>
</evidence>